<keyword evidence="4" id="KW-0408">Iron</keyword>
<keyword evidence="2" id="KW-0479">Metal-binding</keyword>
<evidence type="ECO:0000313" key="9">
    <source>
        <dbReference type="Proteomes" id="UP001182991"/>
    </source>
</evidence>
<evidence type="ECO:0000256" key="5">
    <source>
        <dbReference type="ARBA" id="ARBA00023014"/>
    </source>
</evidence>
<dbReference type="InterPro" id="IPR017900">
    <property type="entry name" value="4Fe4S_Fe_S_CS"/>
</dbReference>
<dbReference type="InterPro" id="IPR051460">
    <property type="entry name" value="HdrC_iron-sulfur_subunit"/>
</dbReference>
<reference evidence="9" key="1">
    <citation type="submission" date="2023-07" db="EMBL/GenBank/DDBJ databases">
        <title>Isolating and identifying novel microbial strains from the Mariana Trench.</title>
        <authorList>
            <person name="Fu H."/>
        </authorList>
    </citation>
    <scope>NUCLEOTIDE SEQUENCE [LARGE SCALE GENOMIC DNA]</scope>
    <source>
        <strain evidence="9">T-y2</strain>
    </source>
</reference>
<dbReference type="Pfam" id="PF13187">
    <property type="entry name" value="Fer4_9"/>
    <property type="match status" value="1"/>
</dbReference>
<dbReference type="Proteomes" id="UP001182991">
    <property type="component" value="Unassembled WGS sequence"/>
</dbReference>
<dbReference type="InterPro" id="IPR009051">
    <property type="entry name" value="Helical_ferredxn"/>
</dbReference>
<dbReference type="SUPFAM" id="SSF46548">
    <property type="entry name" value="alpha-helical ferredoxin"/>
    <property type="match status" value="1"/>
</dbReference>
<evidence type="ECO:0000256" key="6">
    <source>
        <dbReference type="SAM" id="Phobius"/>
    </source>
</evidence>
<feature type="transmembrane region" description="Helical" evidence="6">
    <location>
        <begin position="218"/>
        <end position="236"/>
    </location>
</feature>
<feature type="transmembrane region" description="Helical" evidence="6">
    <location>
        <begin position="6"/>
        <end position="24"/>
    </location>
</feature>
<dbReference type="InterPro" id="IPR036197">
    <property type="entry name" value="NarG-like_sf"/>
</dbReference>
<dbReference type="InterPro" id="IPR017896">
    <property type="entry name" value="4Fe4S_Fe-S-bd"/>
</dbReference>
<keyword evidence="1" id="KW-0004">4Fe-4S</keyword>
<evidence type="ECO:0000256" key="3">
    <source>
        <dbReference type="ARBA" id="ARBA00023002"/>
    </source>
</evidence>
<evidence type="ECO:0000256" key="1">
    <source>
        <dbReference type="ARBA" id="ARBA00022485"/>
    </source>
</evidence>
<keyword evidence="3" id="KW-0560">Oxidoreductase</keyword>
<dbReference type="EMBL" id="JAVRBG010000005">
    <property type="protein sequence ID" value="MDT0294356.1"/>
    <property type="molecule type" value="Genomic_DNA"/>
</dbReference>
<evidence type="ECO:0000256" key="2">
    <source>
        <dbReference type="ARBA" id="ARBA00022723"/>
    </source>
</evidence>
<evidence type="ECO:0000259" key="7">
    <source>
        <dbReference type="PROSITE" id="PS51379"/>
    </source>
</evidence>
<evidence type="ECO:0000256" key="4">
    <source>
        <dbReference type="ARBA" id="ARBA00023004"/>
    </source>
</evidence>
<accession>A0ABU2KI12</accession>
<protein>
    <submittedName>
        <fullName evidence="8">(Fe-S)-binding protein</fullName>
    </submittedName>
</protein>
<keyword evidence="5" id="KW-0411">Iron-sulfur</keyword>
<feature type="transmembrane region" description="Helical" evidence="6">
    <location>
        <begin position="154"/>
        <end position="172"/>
    </location>
</feature>
<feature type="domain" description="4Fe-4S ferredoxin-type" evidence="7">
    <location>
        <begin position="306"/>
        <end position="337"/>
    </location>
</feature>
<gene>
    <name evidence="8" type="ORF">RLT85_06885</name>
</gene>
<sequence>MALLGQVLFVIALLFGLGFFARNVKKLVRNIRLGKEIDRKDQPNERFANMARVALGQSKMVKRPIAGFLHIVVYVGFVIINIEVLEIIIDGIFGTHRIFSFLGATYNLLIGSFEILALLVFIGIIFFWTRRNVLKLKRFWANEMKGWPKSDANNILYFELILMALFLLMNAADSQLQTLGAEHYANEAGIVGSFPVSQFLVPLIDGLSISSLIIVERAAWWLHILGILFFLNYLYYSKHLHILLAFPNTYFAKLTPQGEFDNLESVKKEVDLMMDPDADPFAAPDPSEETEEPEKFGASDVKDLNWVQLLNSYTCTECGRCTSECPANQTGKKLSPRKIMMDTRDRLEEVGANIDTNKGEFKDDGKQLLDDYISREELWACTTCNACVEACPIGIDPLSIIVEMRRYLVMEESAAPNELNIAMGNIENNGAPWPYNQMDRLNWAEEK</sequence>
<keyword evidence="6" id="KW-0812">Transmembrane</keyword>
<keyword evidence="9" id="KW-1185">Reference proteome</keyword>
<organism evidence="8 9">
    <name type="scientific">Mesonia ostreae</name>
    <dbReference type="NCBI Taxonomy" id="861110"/>
    <lineage>
        <taxon>Bacteria</taxon>
        <taxon>Pseudomonadati</taxon>
        <taxon>Bacteroidota</taxon>
        <taxon>Flavobacteriia</taxon>
        <taxon>Flavobacteriales</taxon>
        <taxon>Flavobacteriaceae</taxon>
        <taxon>Mesonia</taxon>
    </lineage>
</organism>
<dbReference type="SUPFAM" id="SSF103501">
    <property type="entry name" value="Respiratory nitrate reductase 1 gamma chain"/>
    <property type="match status" value="1"/>
</dbReference>
<dbReference type="Gene3D" id="1.10.1060.10">
    <property type="entry name" value="Alpha-helical ferredoxin"/>
    <property type="match status" value="1"/>
</dbReference>
<dbReference type="PROSITE" id="PS51379">
    <property type="entry name" value="4FE4S_FER_2"/>
    <property type="match status" value="2"/>
</dbReference>
<comment type="caution">
    <text evidence="8">The sequence shown here is derived from an EMBL/GenBank/DDBJ whole genome shotgun (WGS) entry which is preliminary data.</text>
</comment>
<dbReference type="PANTHER" id="PTHR43255:SF1">
    <property type="entry name" value="IRON-SULFUR-BINDING OXIDOREDUCTASE FADF-RELATED"/>
    <property type="match status" value="1"/>
</dbReference>
<keyword evidence="6" id="KW-1133">Transmembrane helix</keyword>
<keyword evidence="6" id="KW-0472">Membrane</keyword>
<dbReference type="RefSeq" id="WP_311401306.1">
    <property type="nucleotide sequence ID" value="NZ_JAVRBG010000005.1"/>
</dbReference>
<feature type="transmembrane region" description="Helical" evidence="6">
    <location>
        <begin position="65"/>
        <end position="89"/>
    </location>
</feature>
<name>A0ABU2KI12_9FLAO</name>
<dbReference type="PROSITE" id="PS00198">
    <property type="entry name" value="4FE4S_FER_1"/>
    <property type="match status" value="2"/>
</dbReference>
<evidence type="ECO:0000313" key="8">
    <source>
        <dbReference type="EMBL" id="MDT0294356.1"/>
    </source>
</evidence>
<proteinExistence type="predicted"/>
<dbReference type="PANTHER" id="PTHR43255">
    <property type="entry name" value="IRON-SULFUR-BINDING OXIDOREDUCTASE FADF-RELATED-RELATED"/>
    <property type="match status" value="1"/>
</dbReference>
<feature type="domain" description="4Fe-4S ferredoxin-type" evidence="7">
    <location>
        <begin position="371"/>
        <end position="401"/>
    </location>
</feature>
<feature type="transmembrane region" description="Helical" evidence="6">
    <location>
        <begin position="109"/>
        <end position="128"/>
    </location>
</feature>